<dbReference type="InterPro" id="IPR018203">
    <property type="entry name" value="GDP_dissociation_inhibitor"/>
</dbReference>
<evidence type="ECO:0000313" key="5">
    <source>
        <dbReference type="Proteomes" id="UP000800035"/>
    </source>
</evidence>
<keyword evidence="4" id="KW-0808">Transferase</keyword>
<dbReference type="EMBL" id="ML976978">
    <property type="protein sequence ID" value="KAF1962724.1"/>
    <property type="molecule type" value="Genomic_DNA"/>
</dbReference>
<dbReference type="SUPFAM" id="SSF51905">
    <property type="entry name" value="FAD/NAD(P)-binding domain"/>
    <property type="match status" value="1"/>
</dbReference>
<dbReference type="PANTHER" id="PTHR11787">
    <property type="entry name" value="RAB GDP-DISSOCIATION INHIBITOR"/>
    <property type="match status" value="1"/>
</dbReference>
<accession>A0A6A5UDF7</accession>
<reference evidence="4" key="1">
    <citation type="journal article" date="2020" name="Stud. Mycol.">
        <title>101 Dothideomycetes genomes: a test case for predicting lifestyles and emergence of pathogens.</title>
        <authorList>
            <person name="Haridas S."/>
            <person name="Albert R."/>
            <person name="Binder M."/>
            <person name="Bloem J."/>
            <person name="Labutti K."/>
            <person name="Salamov A."/>
            <person name="Andreopoulos B."/>
            <person name="Baker S."/>
            <person name="Barry K."/>
            <person name="Bills G."/>
            <person name="Bluhm B."/>
            <person name="Cannon C."/>
            <person name="Castanera R."/>
            <person name="Culley D."/>
            <person name="Daum C."/>
            <person name="Ezra D."/>
            <person name="Gonzalez J."/>
            <person name="Henrissat B."/>
            <person name="Kuo A."/>
            <person name="Liang C."/>
            <person name="Lipzen A."/>
            <person name="Lutzoni F."/>
            <person name="Magnuson J."/>
            <person name="Mondo S."/>
            <person name="Nolan M."/>
            <person name="Ohm R."/>
            <person name="Pangilinan J."/>
            <person name="Park H.-J."/>
            <person name="Ramirez L."/>
            <person name="Alfaro M."/>
            <person name="Sun H."/>
            <person name="Tritt A."/>
            <person name="Yoshinaga Y."/>
            <person name="Zwiers L.-H."/>
            <person name="Turgeon B."/>
            <person name="Goodwin S."/>
            <person name="Spatafora J."/>
            <person name="Crous P."/>
            <person name="Grigoriev I."/>
        </authorList>
    </citation>
    <scope>NUCLEOTIDE SEQUENCE</scope>
    <source>
        <strain evidence="4">CBS 675.92</strain>
    </source>
</reference>
<evidence type="ECO:0000256" key="1">
    <source>
        <dbReference type="ARBA" id="ARBA00005593"/>
    </source>
</evidence>
<dbReference type="AlphaFoldDB" id="A0A6A5UDF7"/>
<gene>
    <name evidence="4" type="ORF">CC80DRAFT_96403</name>
</gene>
<dbReference type="InterPro" id="IPR036188">
    <property type="entry name" value="FAD/NAD-bd_sf"/>
</dbReference>
<feature type="region of interest" description="Disordered" evidence="3">
    <location>
        <begin position="139"/>
        <end position="161"/>
    </location>
</feature>
<dbReference type="Gene3D" id="3.50.50.60">
    <property type="entry name" value="FAD/NAD(P)-binding domain"/>
    <property type="match status" value="1"/>
</dbReference>
<evidence type="ECO:0000256" key="3">
    <source>
        <dbReference type="SAM" id="MobiDB-lite"/>
    </source>
</evidence>
<dbReference type="GO" id="GO:0016740">
    <property type="term" value="F:transferase activity"/>
    <property type="evidence" value="ECO:0007669"/>
    <property type="project" value="UniProtKB-KW"/>
</dbReference>
<dbReference type="PRINTS" id="PR00891">
    <property type="entry name" value="RABGDIREP"/>
</dbReference>
<dbReference type="Pfam" id="PF00996">
    <property type="entry name" value="GDI"/>
    <property type="match status" value="1"/>
</dbReference>
<dbReference type="GO" id="GO:0005968">
    <property type="term" value="C:Rab-protein geranylgeranyltransferase complex"/>
    <property type="evidence" value="ECO:0007669"/>
    <property type="project" value="TreeGrafter"/>
</dbReference>
<name>A0A6A5UDF7_9PLEO</name>
<comment type="similarity">
    <text evidence="1 2">Belongs to the Rab GDI family.</text>
</comment>
<dbReference type="GO" id="GO:0005829">
    <property type="term" value="C:cytosol"/>
    <property type="evidence" value="ECO:0007669"/>
    <property type="project" value="TreeGrafter"/>
</dbReference>
<dbReference type="GO" id="GO:0016192">
    <property type="term" value="P:vesicle-mediated transport"/>
    <property type="evidence" value="ECO:0007669"/>
    <property type="project" value="TreeGrafter"/>
</dbReference>
<dbReference type="SUPFAM" id="SSF54373">
    <property type="entry name" value="FAD-linked reductases, C-terminal domain"/>
    <property type="match status" value="1"/>
</dbReference>
<dbReference type="OrthoDB" id="1923006at2759"/>
<evidence type="ECO:0000313" key="4">
    <source>
        <dbReference type="EMBL" id="KAF1962724.1"/>
    </source>
</evidence>
<dbReference type="GO" id="GO:0007264">
    <property type="term" value="P:small GTPase-mediated signal transduction"/>
    <property type="evidence" value="ECO:0007669"/>
    <property type="project" value="UniProtKB-UniRule"/>
</dbReference>
<organism evidence="4 5">
    <name type="scientific">Byssothecium circinans</name>
    <dbReference type="NCBI Taxonomy" id="147558"/>
    <lineage>
        <taxon>Eukaryota</taxon>
        <taxon>Fungi</taxon>
        <taxon>Dikarya</taxon>
        <taxon>Ascomycota</taxon>
        <taxon>Pezizomycotina</taxon>
        <taxon>Dothideomycetes</taxon>
        <taxon>Pleosporomycetidae</taxon>
        <taxon>Pleosporales</taxon>
        <taxon>Massarineae</taxon>
        <taxon>Massarinaceae</taxon>
        <taxon>Byssothecium</taxon>
    </lineage>
</organism>
<dbReference type="GO" id="GO:0005634">
    <property type="term" value="C:nucleus"/>
    <property type="evidence" value="ECO:0007669"/>
    <property type="project" value="TreeGrafter"/>
</dbReference>
<evidence type="ECO:0000256" key="2">
    <source>
        <dbReference type="PIRNR" id="PIRNR037514"/>
    </source>
</evidence>
<dbReference type="Gene3D" id="3.30.519.10">
    <property type="entry name" value="Guanine Nucleotide Dissociation Inhibitor, domain 2"/>
    <property type="match status" value="1"/>
</dbReference>
<dbReference type="GO" id="GO:0005092">
    <property type="term" value="F:GDP-dissociation inhibitor activity"/>
    <property type="evidence" value="ECO:0007669"/>
    <property type="project" value="UniProtKB-UniRule"/>
</dbReference>
<dbReference type="PANTHER" id="PTHR11787:SF4">
    <property type="entry name" value="CHM, RAB ESCORT PROTEIN 1"/>
    <property type="match status" value="1"/>
</dbReference>
<protein>
    <recommendedName>
        <fullName evidence="2">Rab proteins geranylgeranyltransferase</fullName>
    </recommendedName>
</protein>
<dbReference type="PIRSF" id="PIRSF037514">
    <property type="entry name" value="Rab_ger_ger_transf_A_fun"/>
    <property type="match status" value="1"/>
</dbReference>
<dbReference type="InterPro" id="IPR017230">
    <property type="entry name" value="Mrs6"/>
</dbReference>
<dbReference type="Gene3D" id="1.10.405.10">
    <property type="entry name" value="Guanine Nucleotide Dissociation Inhibitor, domain 1"/>
    <property type="match status" value="1"/>
</dbReference>
<dbReference type="Proteomes" id="UP000800035">
    <property type="component" value="Unassembled WGS sequence"/>
</dbReference>
<keyword evidence="5" id="KW-1185">Reference proteome</keyword>
<proteinExistence type="inferred from homology"/>
<sequence>MDTLDKTDWDVLIVGTGLQHSLLALALSRSGKKILHIDENNYYGGAEAALSLQEAESWVHKVNAGSSSAPFSQATFVKPTPPETDPPPLSLSASRSYSLALCPQIIYSRSTLIQRLISSKVYRQLEFMAVGSWWVYSPQADEKDGSRSSSESRPGKLLKVPNGREDVFQNNELDFKAKRALMKFLRFIAEYEEQTEIWGEHRDKPFPAFLSEQFKVPVALHAPLLALTLSSAASGNTTTEYALPRIARHLRSIGALGAGFGGIISKWGGLSEICQVGCRASAVGGAVYVLGKGFGDNGEGLSEAQEGLPGMKLCLKDGEAITARWVVGEGSPDQTPEPLCRTITIVSSPLTSLFPPIADEAPPPAAAMVYFPSGSLSLLDHDEDDQELPPVHVSIHTSDSGECPRGQSVIYGSTCLPGETGFQLLELATKSLLLSVDDTPSPTVLCSIRYEQRAVATTVTPAEGSNHHVINFSPTPLDLAFDDSVLDRVQDAWQRIMGDEADEFLVFEDREAYTDDDE</sequence>